<feature type="compositionally biased region" description="Low complexity" evidence="1">
    <location>
        <begin position="31"/>
        <end position="50"/>
    </location>
</feature>
<reference evidence="2 3" key="1">
    <citation type="submission" date="2019-06" db="EMBL/GenBank/DDBJ databases">
        <title>A chromosomal-level reference genome of Carpinus fangiana (Coryloideae, Betulaceae).</title>
        <authorList>
            <person name="Yang X."/>
            <person name="Wang Z."/>
            <person name="Zhang L."/>
            <person name="Hao G."/>
            <person name="Liu J."/>
            <person name="Yang Y."/>
        </authorList>
    </citation>
    <scope>NUCLEOTIDE SEQUENCE [LARGE SCALE GENOMIC DNA]</scope>
    <source>
        <strain evidence="2">Cfa_2016G</strain>
        <tissue evidence="2">Leaf</tissue>
    </source>
</reference>
<dbReference type="AlphaFoldDB" id="A0A5N6L585"/>
<feature type="region of interest" description="Disordered" evidence="1">
    <location>
        <begin position="27"/>
        <end position="69"/>
    </location>
</feature>
<proteinExistence type="predicted"/>
<gene>
    <name evidence="2" type="ORF">FH972_026736</name>
</gene>
<name>A0A5N6L585_9ROSI</name>
<protein>
    <submittedName>
        <fullName evidence="2">Uncharacterized protein</fullName>
    </submittedName>
</protein>
<dbReference type="EMBL" id="VIBQ01000108">
    <property type="protein sequence ID" value="KAB8807846.1"/>
    <property type="molecule type" value="Genomic_DNA"/>
</dbReference>
<dbReference type="Proteomes" id="UP000327013">
    <property type="component" value="Unassembled WGS sequence"/>
</dbReference>
<evidence type="ECO:0000256" key="1">
    <source>
        <dbReference type="SAM" id="MobiDB-lite"/>
    </source>
</evidence>
<sequence>MWDLGLGPLTGGVFKIGQRYGHRQILDESSRYSPSSSNTSSAFSTDGSSADSRRSHSRSPARPRTCRPSLQYHMMASPIEGHSLDVKAHGGSIGKFQDLKHA</sequence>
<evidence type="ECO:0000313" key="2">
    <source>
        <dbReference type="EMBL" id="KAB8807846.1"/>
    </source>
</evidence>
<evidence type="ECO:0000313" key="3">
    <source>
        <dbReference type="Proteomes" id="UP000327013"/>
    </source>
</evidence>
<feature type="compositionally biased region" description="Basic residues" evidence="1">
    <location>
        <begin position="55"/>
        <end position="65"/>
    </location>
</feature>
<organism evidence="2 3">
    <name type="scientific">Carpinus fangiana</name>
    <dbReference type="NCBI Taxonomy" id="176857"/>
    <lineage>
        <taxon>Eukaryota</taxon>
        <taxon>Viridiplantae</taxon>
        <taxon>Streptophyta</taxon>
        <taxon>Embryophyta</taxon>
        <taxon>Tracheophyta</taxon>
        <taxon>Spermatophyta</taxon>
        <taxon>Magnoliopsida</taxon>
        <taxon>eudicotyledons</taxon>
        <taxon>Gunneridae</taxon>
        <taxon>Pentapetalae</taxon>
        <taxon>rosids</taxon>
        <taxon>fabids</taxon>
        <taxon>Fagales</taxon>
        <taxon>Betulaceae</taxon>
        <taxon>Carpinus</taxon>
    </lineage>
</organism>
<keyword evidence="3" id="KW-1185">Reference proteome</keyword>
<accession>A0A5N6L585</accession>
<comment type="caution">
    <text evidence="2">The sequence shown here is derived from an EMBL/GenBank/DDBJ whole genome shotgun (WGS) entry which is preliminary data.</text>
</comment>